<dbReference type="RefSeq" id="WP_425309203.1">
    <property type="nucleotide sequence ID" value="NZ_CP154795.1"/>
</dbReference>
<dbReference type="PANTHER" id="PTHR30543:SF21">
    <property type="entry name" value="NAD(P)H-DEPENDENT FMN REDUCTASE LOT6"/>
    <property type="match status" value="1"/>
</dbReference>
<dbReference type="Gene3D" id="3.40.50.360">
    <property type="match status" value="1"/>
</dbReference>
<evidence type="ECO:0000313" key="3">
    <source>
        <dbReference type="Proteomes" id="UP001442841"/>
    </source>
</evidence>
<evidence type="ECO:0000259" key="1">
    <source>
        <dbReference type="Pfam" id="PF03358"/>
    </source>
</evidence>
<dbReference type="Proteomes" id="UP001442841">
    <property type="component" value="Chromosome"/>
</dbReference>
<dbReference type="InterPro" id="IPR005025">
    <property type="entry name" value="FMN_Rdtase-like_dom"/>
</dbReference>
<keyword evidence="2" id="KW-0560">Oxidoreductase</keyword>
<dbReference type="EC" id="1.-.-.-" evidence="2"/>
<gene>
    <name evidence="2" type="ORF">AADG42_10670</name>
</gene>
<feature type="domain" description="NADPH-dependent FMN reductase-like" evidence="1">
    <location>
        <begin position="6"/>
        <end position="150"/>
    </location>
</feature>
<dbReference type="GO" id="GO:0016491">
    <property type="term" value="F:oxidoreductase activity"/>
    <property type="evidence" value="ECO:0007669"/>
    <property type="project" value="UniProtKB-KW"/>
</dbReference>
<name>A0ABZ3FRE5_9ACTN</name>
<sequence>MGGHFIKIGIILGSIRDGRAGAGVAEWVRKQADGRGDADYELLDLKEFNVPLLESGTHPMQANKTYESPEVTAWSKAIDSCDAYVFVTAEYNHGVPGALKNAVDVLGPEWVGKAIGFVGYGSAGGVRAVEHWRQIAGNLSMVDVRQQLELSLFTEFGEDGFTPNERREGELGTLLDQLTDMARRLA</sequence>
<dbReference type="EMBL" id="CP154795">
    <property type="protein sequence ID" value="XAN07745.1"/>
    <property type="molecule type" value="Genomic_DNA"/>
</dbReference>
<dbReference type="InterPro" id="IPR050712">
    <property type="entry name" value="NAD(P)H-dep_reductase"/>
</dbReference>
<dbReference type="PANTHER" id="PTHR30543">
    <property type="entry name" value="CHROMATE REDUCTASE"/>
    <property type="match status" value="1"/>
</dbReference>
<dbReference type="SUPFAM" id="SSF52218">
    <property type="entry name" value="Flavoproteins"/>
    <property type="match status" value="1"/>
</dbReference>
<accession>A0ABZ3FRE5</accession>
<evidence type="ECO:0000313" key="2">
    <source>
        <dbReference type="EMBL" id="XAN07745.1"/>
    </source>
</evidence>
<protein>
    <submittedName>
        <fullName evidence="2">NAD(P)H-dependent oxidoreductase</fullName>
        <ecNumber evidence="2">1.-.-.-</ecNumber>
    </submittedName>
</protein>
<keyword evidence="3" id="KW-1185">Reference proteome</keyword>
<dbReference type="Pfam" id="PF03358">
    <property type="entry name" value="FMN_red"/>
    <property type="match status" value="1"/>
</dbReference>
<organism evidence="2 3">
    <name type="scientific">Ammonicoccus fulvus</name>
    <dbReference type="NCBI Taxonomy" id="3138240"/>
    <lineage>
        <taxon>Bacteria</taxon>
        <taxon>Bacillati</taxon>
        <taxon>Actinomycetota</taxon>
        <taxon>Actinomycetes</taxon>
        <taxon>Propionibacteriales</taxon>
        <taxon>Propionibacteriaceae</taxon>
        <taxon>Ammonicoccus</taxon>
    </lineage>
</organism>
<proteinExistence type="predicted"/>
<reference evidence="2 3" key="1">
    <citation type="submission" date="2024-04" db="EMBL/GenBank/DDBJ databases">
        <title>Isolation of an actinomycete strain from pig manure.</title>
        <authorList>
            <person name="Gong T."/>
            <person name="Yu Z."/>
            <person name="An M."/>
            <person name="Wei C."/>
            <person name="Yang W."/>
            <person name="Liu L."/>
        </authorList>
    </citation>
    <scope>NUCLEOTIDE SEQUENCE [LARGE SCALE GENOMIC DNA]</scope>
    <source>
        <strain evidence="2 3">ZF39</strain>
    </source>
</reference>
<dbReference type="InterPro" id="IPR029039">
    <property type="entry name" value="Flavoprotein-like_sf"/>
</dbReference>